<sequence>MNTTFFGTMNPGSLSLQCCTISASSAPFRSTTNAHGLSPHLACGIATTAASPTAGYSYSAASTSTLLTFSPPDMITSLHRSLISTYPSGWTTPTSPVCSHPSPLPKAARVASSSFKYPFITPLPLSTTSPIVFPSRFTLPEELSETTSTSATVSTLIPCLALSLERSAPPNRSHLACHSQTRAGPVASVRPYAWVTRKPSPSARSRRAAGGGDPPTRTSTKDVEDDGRTTHVGDFVEGDGVVDFVGTDGADADVGAAACRHAPREGPTVAVEHGEGPQVDRLRSHPPTEDQAQSAEVGAAVAINSALGLGRRGPRRVVEGDRVPLVRHHILGGTRRVAAEDEVLVLEGAEAGACRGGNIVDDCHEWRDRAGREEAESVSSHRDVLVVDEE</sequence>
<keyword evidence="3" id="KW-1185">Reference proteome</keyword>
<dbReference type="AlphaFoldDB" id="A0A5A7QPY8"/>
<gene>
    <name evidence="2" type="ORF">STAS_24101</name>
</gene>
<protein>
    <submittedName>
        <fullName evidence="2">Amp-dependent synthetase and ligase</fullName>
    </submittedName>
</protein>
<keyword evidence="2" id="KW-0436">Ligase</keyword>
<feature type="region of interest" description="Disordered" evidence="1">
    <location>
        <begin position="371"/>
        <end position="390"/>
    </location>
</feature>
<feature type="region of interest" description="Disordered" evidence="1">
    <location>
        <begin position="264"/>
        <end position="289"/>
    </location>
</feature>
<evidence type="ECO:0000256" key="1">
    <source>
        <dbReference type="SAM" id="MobiDB-lite"/>
    </source>
</evidence>
<dbReference type="Proteomes" id="UP000325081">
    <property type="component" value="Unassembled WGS sequence"/>
</dbReference>
<dbReference type="EMBL" id="BKCP01007737">
    <property type="protein sequence ID" value="GER47036.1"/>
    <property type="molecule type" value="Genomic_DNA"/>
</dbReference>
<comment type="caution">
    <text evidence="2">The sequence shown here is derived from an EMBL/GenBank/DDBJ whole genome shotgun (WGS) entry which is preliminary data.</text>
</comment>
<dbReference type="GO" id="GO:0016874">
    <property type="term" value="F:ligase activity"/>
    <property type="evidence" value="ECO:0007669"/>
    <property type="project" value="UniProtKB-KW"/>
</dbReference>
<feature type="compositionally biased region" description="Basic and acidic residues" evidence="1">
    <location>
        <begin position="219"/>
        <end position="231"/>
    </location>
</feature>
<reference evidence="3" key="1">
    <citation type="journal article" date="2019" name="Curr. Biol.">
        <title>Genome Sequence of Striga asiatica Provides Insight into the Evolution of Plant Parasitism.</title>
        <authorList>
            <person name="Yoshida S."/>
            <person name="Kim S."/>
            <person name="Wafula E.K."/>
            <person name="Tanskanen J."/>
            <person name="Kim Y.M."/>
            <person name="Honaas L."/>
            <person name="Yang Z."/>
            <person name="Spallek T."/>
            <person name="Conn C.E."/>
            <person name="Ichihashi Y."/>
            <person name="Cheong K."/>
            <person name="Cui S."/>
            <person name="Der J.P."/>
            <person name="Gundlach H."/>
            <person name="Jiao Y."/>
            <person name="Hori C."/>
            <person name="Ishida J.K."/>
            <person name="Kasahara H."/>
            <person name="Kiba T."/>
            <person name="Kim M.S."/>
            <person name="Koo N."/>
            <person name="Laohavisit A."/>
            <person name="Lee Y.H."/>
            <person name="Lumba S."/>
            <person name="McCourt P."/>
            <person name="Mortimer J.C."/>
            <person name="Mutuku J.M."/>
            <person name="Nomura T."/>
            <person name="Sasaki-Sekimoto Y."/>
            <person name="Seto Y."/>
            <person name="Wang Y."/>
            <person name="Wakatake T."/>
            <person name="Sakakibara H."/>
            <person name="Demura T."/>
            <person name="Yamaguchi S."/>
            <person name="Yoneyama K."/>
            <person name="Manabe R.I."/>
            <person name="Nelson D.C."/>
            <person name="Schulman A.H."/>
            <person name="Timko M.P."/>
            <person name="dePamphilis C.W."/>
            <person name="Choi D."/>
            <person name="Shirasu K."/>
        </authorList>
    </citation>
    <scope>NUCLEOTIDE SEQUENCE [LARGE SCALE GENOMIC DNA]</scope>
    <source>
        <strain evidence="3">cv. UVA1</strain>
    </source>
</reference>
<organism evidence="2 3">
    <name type="scientific">Striga asiatica</name>
    <name type="common">Asiatic witchweed</name>
    <name type="synonym">Buchnera asiatica</name>
    <dbReference type="NCBI Taxonomy" id="4170"/>
    <lineage>
        <taxon>Eukaryota</taxon>
        <taxon>Viridiplantae</taxon>
        <taxon>Streptophyta</taxon>
        <taxon>Embryophyta</taxon>
        <taxon>Tracheophyta</taxon>
        <taxon>Spermatophyta</taxon>
        <taxon>Magnoliopsida</taxon>
        <taxon>eudicotyledons</taxon>
        <taxon>Gunneridae</taxon>
        <taxon>Pentapetalae</taxon>
        <taxon>asterids</taxon>
        <taxon>lamiids</taxon>
        <taxon>Lamiales</taxon>
        <taxon>Orobanchaceae</taxon>
        <taxon>Buchnereae</taxon>
        <taxon>Striga</taxon>
    </lineage>
</organism>
<dbReference type="OrthoDB" id="2003249at2759"/>
<feature type="compositionally biased region" description="Basic and acidic residues" evidence="1">
    <location>
        <begin position="272"/>
        <end position="288"/>
    </location>
</feature>
<proteinExistence type="predicted"/>
<evidence type="ECO:0000313" key="3">
    <source>
        <dbReference type="Proteomes" id="UP000325081"/>
    </source>
</evidence>
<accession>A0A5A7QPY8</accession>
<name>A0A5A7QPY8_STRAF</name>
<feature type="region of interest" description="Disordered" evidence="1">
    <location>
        <begin position="193"/>
        <end position="235"/>
    </location>
</feature>
<evidence type="ECO:0000313" key="2">
    <source>
        <dbReference type="EMBL" id="GER47036.1"/>
    </source>
</evidence>